<gene>
    <name evidence="2" type="ORF">NA56DRAFT_179590</name>
</gene>
<accession>A0A2J6Q252</accession>
<dbReference type="PANTHER" id="PTHR40781:SF1">
    <property type="match status" value="1"/>
</dbReference>
<dbReference type="AlphaFoldDB" id="A0A2J6Q252"/>
<feature type="domain" description="DUF7587" evidence="1">
    <location>
        <begin position="46"/>
        <end position="181"/>
    </location>
</feature>
<proteinExistence type="predicted"/>
<evidence type="ECO:0000313" key="3">
    <source>
        <dbReference type="Proteomes" id="UP000235672"/>
    </source>
</evidence>
<dbReference type="Proteomes" id="UP000235672">
    <property type="component" value="Unassembled WGS sequence"/>
</dbReference>
<dbReference type="PANTHER" id="PTHR40781">
    <property type="match status" value="1"/>
</dbReference>
<protein>
    <recommendedName>
        <fullName evidence="1">DUF7587 domain-containing protein</fullName>
    </recommendedName>
</protein>
<keyword evidence="3" id="KW-1185">Reference proteome</keyword>
<dbReference type="InterPro" id="IPR056009">
    <property type="entry name" value="DUF7587"/>
</dbReference>
<organism evidence="2 3">
    <name type="scientific">Hyaloscypha hepaticicola</name>
    <dbReference type="NCBI Taxonomy" id="2082293"/>
    <lineage>
        <taxon>Eukaryota</taxon>
        <taxon>Fungi</taxon>
        <taxon>Dikarya</taxon>
        <taxon>Ascomycota</taxon>
        <taxon>Pezizomycotina</taxon>
        <taxon>Leotiomycetes</taxon>
        <taxon>Helotiales</taxon>
        <taxon>Hyaloscyphaceae</taxon>
        <taxon>Hyaloscypha</taxon>
    </lineage>
</organism>
<dbReference type="STRING" id="1745343.A0A2J6Q252"/>
<reference evidence="2 3" key="1">
    <citation type="submission" date="2016-05" db="EMBL/GenBank/DDBJ databases">
        <title>A degradative enzymes factory behind the ericoid mycorrhizal symbiosis.</title>
        <authorList>
            <consortium name="DOE Joint Genome Institute"/>
            <person name="Martino E."/>
            <person name="Morin E."/>
            <person name="Grelet G."/>
            <person name="Kuo A."/>
            <person name="Kohler A."/>
            <person name="Daghino S."/>
            <person name="Barry K."/>
            <person name="Choi C."/>
            <person name="Cichocki N."/>
            <person name="Clum A."/>
            <person name="Copeland A."/>
            <person name="Hainaut M."/>
            <person name="Haridas S."/>
            <person name="Labutti K."/>
            <person name="Lindquist E."/>
            <person name="Lipzen A."/>
            <person name="Khouja H.-R."/>
            <person name="Murat C."/>
            <person name="Ohm R."/>
            <person name="Olson A."/>
            <person name="Spatafora J."/>
            <person name="Veneault-Fourrey C."/>
            <person name="Henrissat B."/>
            <person name="Grigoriev I."/>
            <person name="Martin F."/>
            <person name="Perotto S."/>
        </authorList>
    </citation>
    <scope>NUCLEOTIDE SEQUENCE [LARGE SCALE GENOMIC DNA]</scope>
    <source>
        <strain evidence="2 3">UAMH 7357</strain>
    </source>
</reference>
<evidence type="ECO:0000259" key="1">
    <source>
        <dbReference type="Pfam" id="PF24494"/>
    </source>
</evidence>
<dbReference type="EMBL" id="KZ613485">
    <property type="protein sequence ID" value="PMD20360.1"/>
    <property type="molecule type" value="Genomic_DNA"/>
</dbReference>
<dbReference type="OrthoDB" id="88561at2759"/>
<sequence length="182" mass="20546">MLFKSSKSPHPLPYIGNISTRYPMDSRIPVGIYRITIAPSLRDPLVPPFLYRIHYPTSQTTLLSDGLHTKEANPTCIPLADVVNHLNWSTTFSSPFISVFSSLIHAKTWARKLHNNELRLHGGNPGEIQILEIDCRKLVGMVFVLIEHMARNTLEGEDLMAGDELLFLHFIPKEAIVDTISF</sequence>
<name>A0A2J6Q252_9HELO</name>
<evidence type="ECO:0000313" key="2">
    <source>
        <dbReference type="EMBL" id="PMD20360.1"/>
    </source>
</evidence>
<dbReference type="Pfam" id="PF24494">
    <property type="entry name" value="DUF7587"/>
    <property type="match status" value="1"/>
</dbReference>